<gene>
    <name evidence="1" type="ORF">BT96DRAFT_991753</name>
</gene>
<dbReference type="OrthoDB" id="2152029at2759"/>
<evidence type="ECO:0000313" key="1">
    <source>
        <dbReference type="EMBL" id="KAE9401755.1"/>
    </source>
</evidence>
<reference evidence="1" key="1">
    <citation type="journal article" date="2019" name="Environ. Microbiol.">
        <title>Fungal ecological strategies reflected in gene transcription - a case study of two litter decomposers.</title>
        <authorList>
            <person name="Barbi F."/>
            <person name="Kohler A."/>
            <person name="Barry K."/>
            <person name="Baskaran P."/>
            <person name="Daum C."/>
            <person name="Fauchery L."/>
            <person name="Ihrmark K."/>
            <person name="Kuo A."/>
            <person name="LaButti K."/>
            <person name="Lipzen A."/>
            <person name="Morin E."/>
            <person name="Grigoriev I.V."/>
            <person name="Henrissat B."/>
            <person name="Lindahl B."/>
            <person name="Martin F."/>
        </authorList>
    </citation>
    <scope>NUCLEOTIDE SEQUENCE</scope>
    <source>
        <strain evidence="1">JB14</strain>
    </source>
</reference>
<dbReference type="EMBL" id="ML769442">
    <property type="protein sequence ID" value="KAE9401755.1"/>
    <property type="molecule type" value="Genomic_DNA"/>
</dbReference>
<proteinExistence type="predicted"/>
<keyword evidence="2" id="KW-1185">Reference proteome</keyword>
<evidence type="ECO:0000313" key="2">
    <source>
        <dbReference type="Proteomes" id="UP000799118"/>
    </source>
</evidence>
<dbReference type="AlphaFoldDB" id="A0A6A4HYU0"/>
<organism evidence="1 2">
    <name type="scientific">Gymnopus androsaceus JB14</name>
    <dbReference type="NCBI Taxonomy" id="1447944"/>
    <lineage>
        <taxon>Eukaryota</taxon>
        <taxon>Fungi</taxon>
        <taxon>Dikarya</taxon>
        <taxon>Basidiomycota</taxon>
        <taxon>Agaricomycotina</taxon>
        <taxon>Agaricomycetes</taxon>
        <taxon>Agaricomycetidae</taxon>
        <taxon>Agaricales</taxon>
        <taxon>Marasmiineae</taxon>
        <taxon>Omphalotaceae</taxon>
        <taxon>Gymnopus</taxon>
    </lineage>
</organism>
<accession>A0A6A4HYU0</accession>
<evidence type="ECO:0008006" key="3">
    <source>
        <dbReference type="Google" id="ProtNLM"/>
    </source>
</evidence>
<dbReference type="Proteomes" id="UP000799118">
    <property type="component" value="Unassembled WGS sequence"/>
</dbReference>
<sequence length="218" mass="24995">MTDLTLVFVYSNLQICNSSSHCSFCVVVVKSEAFAFLFRKDFHFHFQLSSCFLALARATEVLLSPFVDQSKHKSLKRVIGDTAFRYLTDNLSVAELQYHMGTSVGVYTNWARKAKAPIAIDEMEDGGKLLWIGPKRTEKVSLYCHGGGYIVSVQEFTIPFWKYIQLEYIELIDAPSEWYRGWSGVVERVFVSTGGAECLRDHDRMFLEDRIKPWHARA</sequence>
<protein>
    <recommendedName>
        <fullName evidence="3">Alpha/beta-hydrolase</fullName>
    </recommendedName>
</protein>
<name>A0A6A4HYU0_9AGAR</name>